<feature type="transmembrane region" description="Helical" evidence="8">
    <location>
        <begin position="179"/>
        <end position="200"/>
    </location>
</feature>
<dbReference type="PANTHER" id="PTHR22760:SF4">
    <property type="entry name" value="GPI MANNOSYLTRANSFERASE 3"/>
    <property type="match status" value="1"/>
</dbReference>
<feature type="transmembrane region" description="Helical" evidence="8">
    <location>
        <begin position="325"/>
        <end position="343"/>
    </location>
</feature>
<evidence type="ECO:0000256" key="4">
    <source>
        <dbReference type="ARBA" id="ARBA00022692"/>
    </source>
</evidence>
<evidence type="ECO:0000313" key="9">
    <source>
        <dbReference type="EMBL" id="KAF6198107.1"/>
    </source>
</evidence>
<dbReference type="GO" id="GO:0000026">
    <property type="term" value="F:alpha-1,2-mannosyltransferase activity"/>
    <property type="evidence" value="ECO:0007669"/>
    <property type="project" value="TreeGrafter"/>
</dbReference>
<accession>A0A6A4IU01</accession>
<dbReference type="AlphaFoldDB" id="A0A6A4IU01"/>
<feature type="transmembrane region" description="Helical" evidence="8">
    <location>
        <begin position="220"/>
        <end position="245"/>
    </location>
</feature>
<comment type="similarity">
    <text evidence="8">Belongs to the glycosyltransferase 22 family.</text>
</comment>
<gene>
    <name evidence="9" type="ORF">GE061_007854</name>
</gene>
<keyword evidence="7 8" id="KW-0472">Membrane</keyword>
<sequence>MPLNLSGMKPLVNVGEFPFRLLLLLVFLRTMDLVWVKSTYVPDEYWQSLEVAHNKVFGYGYLTWEWIEGIRSYVYVSLISLLYAILKFFELESPELIILAPRMLQGIISSVSDVYFIRWVHEKRNGQYSWAFISWFTTFFVSYCSTRTLINTFEMNLTIIALYYYPWTPKTNNFPFVSIVTLLCFVRPTAGVIWLPLILINISSVRKPVTYTLMSYLPNLILVGGACVALDSYMHGSLVVTPWNFFKTNVLKDIGSFYGTHDPLWYLYCGLPVVLGLQTLPFAIGCFRLAGTSRLSNLKYNLESQMFITIVWSILVYSLLPHKEFRFILPLAPMMIYISSGVLSKWSSTASYSLLYFIGVVMISVHTGALIFLGQFHQTGQLEAMEKLSLAAQNQTDMKIHFLTPCHSFPGYSHLHANVSTKYLNCEPNLDGAPDYVTEDELFFNNSRAWADREYSTLRPCTLPSHIVTFDSVNITNFLYIRNYTRIHRISHAEYFPDDKQGKFVHIYKRRGARCA</sequence>
<evidence type="ECO:0000256" key="5">
    <source>
        <dbReference type="ARBA" id="ARBA00022824"/>
    </source>
</evidence>
<keyword evidence="6 8" id="KW-1133">Transmembrane helix</keyword>
<proteinExistence type="inferred from homology"/>
<evidence type="ECO:0000256" key="7">
    <source>
        <dbReference type="ARBA" id="ARBA00023136"/>
    </source>
</evidence>
<keyword evidence="10" id="KW-1185">Reference proteome</keyword>
<protein>
    <recommendedName>
        <fullName evidence="8">Mannosyltransferase</fullName>
        <ecNumber evidence="8">2.4.1.-</ecNumber>
    </recommendedName>
</protein>
<dbReference type="GO" id="GO:0005789">
    <property type="term" value="C:endoplasmic reticulum membrane"/>
    <property type="evidence" value="ECO:0007669"/>
    <property type="project" value="UniProtKB-SubCell"/>
</dbReference>
<dbReference type="Pfam" id="PF03901">
    <property type="entry name" value="Glyco_transf_22"/>
    <property type="match status" value="1"/>
</dbReference>
<keyword evidence="5 8" id="KW-0256">Endoplasmic reticulum</keyword>
<dbReference type="OrthoDB" id="416834at2759"/>
<dbReference type="EMBL" id="WIXP02000016">
    <property type="protein sequence ID" value="KAF6198107.1"/>
    <property type="molecule type" value="Genomic_DNA"/>
</dbReference>
<dbReference type="InterPro" id="IPR005599">
    <property type="entry name" value="GPI_mannosylTrfase"/>
</dbReference>
<organism evidence="9 10">
    <name type="scientific">Apolygus lucorum</name>
    <name type="common">Small green plant bug</name>
    <name type="synonym">Lygocoris lucorum</name>
    <dbReference type="NCBI Taxonomy" id="248454"/>
    <lineage>
        <taxon>Eukaryota</taxon>
        <taxon>Metazoa</taxon>
        <taxon>Ecdysozoa</taxon>
        <taxon>Arthropoda</taxon>
        <taxon>Hexapoda</taxon>
        <taxon>Insecta</taxon>
        <taxon>Pterygota</taxon>
        <taxon>Neoptera</taxon>
        <taxon>Paraneoptera</taxon>
        <taxon>Hemiptera</taxon>
        <taxon>Heteroptera</taxon>
        <taxon>Panheteroptera</taxon>
        <taxon>Cimicomorpha</taxon>
        <taxon>Miridae</taxon>
        <taxon>Mirini</taxon>
        <taxon>Apolygus</taxon>
    </lineage>
</organism>
<feature type="transmembrane region" description="Helical" evidence="8">
    <location>
        <begin position="128"/>
        <end position="144"/>
    </location>
</feature>
<keyword evidence="3" id="KW-0808">Transferase</keyword>
<keyword evidence="4 8" id="KW-0812">Transmembrane</keyword>
<evidence type="ECO:0000256" key="2">
    <source>
        <dbReference type="ARBA" id="ARBA00022676"/>
    </source>
</evidence>
<feature type="transmembrane region" description="Helical" evidence="8">
    <location>
        <begin position="302"/>
        <end position="319"/>
    </location>
</feature>
<evidence type="ECO:0000256" key="8">
    <source>
        <dbReference type="RuleBase" id="RU363075"/>
    </source>
</evidence>
<dbReference type="PANTHER" id="PTHR22760">
    <property type="entry name" value="GLYCOSYLTRANSFERASE"/>
    <property type="match status" value="1"/>
</dbReference>
<feature type="transmembrane region" description="Helical" evidence="8">
    <location>
        <begin position="355"/>
        <end position="376"/>
    </location>
</feature>
<evidence type="ECO:0000313" key="10">
    <source>
        <dbReference type="Proteomes" id="UP000466442"/>
    </source>
</evidence>
<reference evidence="9" key="1">
    <citation type="journal article" date="2021" name="Mol. Ecol. Resour.">
        <title>Apolygus lucorum genome provides insights into omnivorousness and mesophyll feeding.</title>
        <authorList>
            <person name="Liu Y."/>
            <person name="Liu H."/>
            <person name="Wang H."/>
            <person name="Huang T."/>
            <person name="Liu B."/>
            <person name="Yang B."/>
            <person name="Yin L."/>
            <person name="Li B."/>
            <person name="Zhang Y."/>
            <person name="Zhang S."/>
            <person name="Jiang F."/>
            <person name="Zhang X."/>
            <person name="Ren Y."/>
            <person name="Wang B."/>
            <person name="Wang S."/>
            <person name="Lu Y."/>
            <person name="Wu K."/>
            <person name="Fan W."/>
            <person name="Wang G."/>
        </authorList>
    </citation>
    <scope>NUCLEOTIDE SEQUENCE</scope>
    <source>
        <strain evidence="9">12Hb</strain>
    </source>
</reference>
<evidence type="ECO:0000256" key="3">
    <source>
        <dbReference type="ARBA" id="ARBA00022679"/>
    </source>
</evidence>
<name>A0A6A4IU01_APOLU</name>
<dbReference type="Proteomes" id="UP000466442">
    <property type="component" value="Linkage Group LG16"/>
</dbReference>
<dbReference type="GO" id="GO:0006506">
    <property type="term" value="P:GPI anchor biosynthetic process"/>
    <property type="evidence" value="ECO:0007669"/>
    <property type="project" value="TreeGrafter"/>
</dbReference>
<comment type="caution">
    <text evidence="9">The sequence shown here is derived from an EMBL/GenBank/DDBJ whole genome shotgun (WGS) entry which is preliminary data.</text>
</comment>
<keyword evidence="2 8" id="KW-0328">Glycosyltransferase</keyword>
<comment type="subcellular location">
    <subcellularLocation>
        <location evidence="1 8">Endoplasmic reticulum membrane</location>
        <topology evidence="1 8">Multi-pass membrane protein</topology>
    </subcellularLocation>
</comment>
<dbReference type="EC" id="2.4.1.-" evidence="8"/>
<evidence type="ECO:0000256" key="6">
    <source>
        <dbReference type="ARBA" id="ARBA00022989"/>
    </source>
</evidence>
<evidence type="ECO:0000256" key="1">
    <source>
        <dbReference type="ARBA" id="ARBA00004477"/>
    </source>
</evidence>
<feature type="transmembrane region" description="Helical" evidence="8">
    <location>
        <begin position="265"/>
        <end position="290"/>
    </location>
</feature>